<organism evidence="1 2">
    <name type="scientific">Bifidobacterium cuniculi</name>
    <dbReference type="NCBI Taxonomy" id="1688"/>
    <lineage>
        <taxon>Bacteria</taxon>
        <taxon>Bacillati</taxon>
        <taxon>Actinomycetota</taxon>
        <taxon>Actinomycetes</taxon>
        <taxon>Bifidobacteriales</taxon>
        <taxon>Bifidobacteriaceae</taxon>
        <taxon>Bifidobacterium</taxon>
    </lineage>
</organism>
<dbReference type="AlphaFoldDB" id="A0A087AFG8"/>
<dbReference type="RefSeq" id="WP_033516802.1">
    <property type="nucleotide sequence ID" value="NZ_JGYV01000033.1"/>
</dbReference>
<protein>
    <submittedName>
        <fullName evidence="1">Gp23</fullName>
    </submittedName>
</protein>
<comment type="caution">
    <text evidence="1">The sequence shown here is derived from an EMBL/GenBank/DDBJ whole genome shotgun (WGS) entry which is preliminary data.</text>
</comment>
<dbReference type="STRING" id="1688.BCUN_1866"/>
<evidence type="ECO:0000313" key="1">
    <source>
        <dbReference type="EMBL" id="KFI57518.1"/>
    </source>
</evidence>
<dbReference type="EMBL" id="JGYV01000033">
    <property type="protein sequence ID" value="KFI57518.1"/>
    <property type="molecule type" value="Genomic_DNA"/>
</dbReference>
<dbReference type="OrthoDB" id="3236819at2"/>
<dbReference type="InterPro" id="IPR058154">
    <property type="entry name" value="Bxb1_TTP-like"/>
</dbReference>
<dbReference type="Pfam" id="PF25681">
    <property type="entry name" value="Phage_TTP_17"/>
    <property type="match status" value="1"/>
</dbReference>
<evidence type="ECO:0000313" key="2">
    <source>
        <dbReference type="Proteomes" id="UP000029067"/>
    </source>
</evidence>
<accession>A0A087AFG8</accession>
<name>A0A087AFG8_9BIFI</name>
<proteinExistence type="predicted"/>
<gene>
    <name evidence="1" type="ORF">BCUN_1866</name>
</gene>
<reference evidence="1 2" key="1">
    <citation type="submission" date="2014-03" db="EMBL/GenBank/DDBJ databases">
        <title>Genomics of Bifidobacteria.</title>
        <authorList>
            <person name="Ventura M."/>
            <person name="Milani C."/>
            <person name="Lugli G.A."/>
        </authorList>
    </citation>
    <scope>NUCLEOTIDE SEQUENCE [LARGE SCALE GENOMIC DNA]</scope>
    <source>
        <strain evidence="1 2">LMG 10738</strain>
    </source>
</reference>
<dbReference type="eggNOG" id="ENOG5032CQU">
    <property type="taxonomic scope" value="Bacteria"/>
</dbReference>
<sequence>MAIKDSTVFPDYGAVFYAPVGTALPTGGIKAFTIMAETVAAGGDGGAQWTNLGHTSQENGVTINLDGGETESSGSWQVHNLRTKSTSAASLTVEITSLQMNKDTFKLIYGSKSSTGAGVGANLDMTPNKMAIVIIAQDTPDDDEKNKFGLQIRSTSIKPNGGPTFGDNFVEQGMTATAESVQGEDDFTFYLPDDFAA</sequence>
<dbReference type="Proteomes" id="UP000029067">
    <property type="component" value="Unassembled WGS sequence"/>
</dbReference>
<keyword evidence="2" id="KW-1185">Reference proteome</keyword>